<evidence type="ECO:0008006" key="3">
    <source>
        <dbReference type="Google" id="ProtNLM"/>
    </source>
</evidence>
<dbReference type="RefSeq" id="WP_272001064.1">
    <property type="nucleotide sequence ID" value="NZ_JAQNDN010000013.1"/>
</dbReference>
<proteinExistence type="predicted"/>
<comment type="caution">
    <text evidence="1">The sequence shown here is derived from an EMBL/GenBank/DDBJ whole genome shotgun (WGS) entry which is preliminary data.</text>
</comment>
<accession>A0ABT5BA62</accession>
<organism evidence="1 2">
    <name type="scientific">Nannocystis radixulma</name>
    <dbReference type="NCBI Taxonomy" id="2995305"/>
    <lineage>
        <taxon>Bacteria</taxon>
        <taxon>Pseudomonadati</taxon>
        <taxon>Myxococcota</taxon>
        <taxon>Polyangia</taxon>
        <taxon>Nannocystales</taxon>
        <taxon>Nannocystaceae</taxon>
        <taxon>Nannocystis</taxon>
    </lineage>
</organism>
<dbReference type="EMBL" id="JAQNDN010000013">
    <property type="protein sequence ID" value="MDC0671029.1"/>
    <property type="molecule type" value="Genomic_DNA"/>
</dbReference>
<dbReference type="Proteomes" id="UP001217838">
    <property type="component" value="Unassembled WGS sequence"/>
</dbReference>
<sequence>MTARCVLLLVVAACNRQPAALDDNGSRPIEPAPEARELAGATADAQPDAAVEPAPVAAAALDLHAAGTADALAPDEGLVKVEPLRPAADEADRALLLRLRRHSGAALKIEALVRSGDAWLVAYTYDEIDAWWREVHRDGKVAEVRAELRRRRLACEAALRRPEEGTGSAGDDEPVDDFEVDLENAMDERSCWDRALGSLAPREGPLDDDCLALVVARVTDAEISTLWSHDGACVEPPAAFELVDVAGAGWPQLVLRLRATRWDVTRLGFQQADTTERMVVLDPRQAAEPVMLEQIVDYKTHVDEAWHWEGSYAHVEFKRGRHVTVLEQRWRTGEACQVDQAGWAVAEEMGEEDAYEPCTVEWTVTRQAWDPAAGRWSGKLEEVPLPKRLPIRDHEL</sequence>
<name>A0ABT5BA62_9BACT</name>
<evidence type="ECO:0000313" key="2">
    <source>
        <dbReference type="Proteomes" id="UP001217838"/>
    </source>
</evidence>
<keyword evidence="2" id="KW-1185">Reference proteome</keyword>
<evidence type="ECO:0000313" key="1">
    <source>
        <dbReference type="EMBL" id="MDC0671029.1"/>
    </source>
</evidence>
<gene>
    <name evidence="1" type="ORF">POL58_24950</name>
</gene>
<protein>
    <recommendedName>
        <fullName evidence="3">Lipoprotein</fullName>
    </recommendedName>
</protein>
<reference evidence="1 2" key="1">
    <citation type="submission" date="2022-11" db="EMBL/GenBank/DDBJ databases">
        <title>Minimal conservation of predation-associated metabolite biosynthetic gene clusters underscores biosynthetic potential of Myxococcota including descriptions for ten novel species: Archangium lansinium sp. nov., Myxococcus landrumus sp. nov., Nannocystis bai.</title>
        <authorList>
            <person name="Ahearne A."/>
            <person name="Stevens C."/>
            <person name="Dowd S."/>
        </authorList>
    </citation>
    <scope>NUCLEOTIDE SEQUENCE [LARGE SCALE GENOMIC DNA]</scope>
    <source>
        <strain evidence="1 2">NCELM</strain>
    </source>
</reference>